<keyword evidence="7" id="KW-1185">Reference proteome</keyword>
<organism evidence="6 7">
    <name type="scientific">Trichogramma kaykai</name>
    <dbReference type="NCBI Taxonomy" id="54128"/>
    <lineage>
        <taxon>Eukaryota</taxon>
        <taxon>Metazoa</taxon>
        <taxon>Ecdysozoa</taxon>
        <taxon>Arthropoda</taxon>
        <taxon>Hexapoda</taxon>
        <taxon>Insecta</taxon>
        <taxon>Pterygota</taxon>
        <taxon>Neoptera</taxon>
        <taxon>Endopterygota</taxon>
        <taxon>Hymenoptera</taxon>
        <taxon>Apocrita</taxon>
        <taxon>Proctotrupomorpha</taxon>
        <taxon>Chalcidoidea</taxon>
        <taxon>Trichogrammatidae</taxon>
        <taxon>Trichogramma</taxon>
    </lineage>
</organism>
<name>A0ABD2WUJ4_9HYME</name>
<dbReference type="PANTHER" id="PTHR12346">
    <property type="entry name" value="SIN3B-RELATED"/>
    <property type="match status" value="1"/>
</dbReference>
<proteinExistence type="predicted"/>
<dbReference type="InterPro" id="IPR039774">
    <property type="entry name" value="Sin3-like"/>
</dbReference>
<evidence type="ECO:0000313" key="6">
    <source>
        <dbReference type="EMBL" id="KAL3396161.1"/>
    </source>
</evidence>
<dbReference type="SUPFAM" id="SSF47762">
    <property type="entry name" value="PAH2 domain"/>
    <property type="match status" value="1"/>
</dbReference>
<feature type="region of interest" description="Disordered" evidence="5">
    <location>
        <begin position="1"/>
        <end position="37"/>
    </location>
</feature>
<dbReference type="PROSITE" id="PS51477">
    <property type="entry name" value="PAH"/>
    <property type="match status" value="1"/>
</dbReference>
<protein>
    <submittedName>
        <fullName evidence="6">Uncharacterized protein</fullName>
    </submittedName>
</protein>
<evidence type="ECO:0000256" key="3">
    <source>
        <dbReference type="ARBA" id="ARBA00023242"/>
    </source>
</evidence>
<comment type="subcellular location">
    <subcellularLocation>
        <location evidence="1 4">Nucleus</location>
    </subcellularLocation>
</comment>
<keyword evidence="3 4" id="KW-0539">Nucleus</keyword>
<dbReference type="PANTHER" id="PTHR12346:SF0">
    <property type="entry name" value="SIN3A, ISOFORM G"/>
    <property type="match status" value="1"/>
</dbReference>
<dbReference type="FunFam" id="1.20.1160.11:FF:000001">
    <property type="entry name" value="Paired amphipathic helix protein Sin3"/>
    <property type="match status" value="1"/>
</dbReference>
<keyword evidence="2" id="KW-0678">Repressor</keyword>
<dbReference type="Pfam" id="PF02671">
    <property type="entry name" value="PAH"/>
    <property type="match status" value="1"/>
</dbReference>
<evidence type="ECO:0000313" key="7">
    <source>
        <dbReference type="Proteomes" id="UP001627154"/>
    </source>
</evidence>
<dbReference type="InterPro" id="IPR003822">
    <property type="entry name" value="PAH"/>
</dbReference>
<dbReference type="AlphaFoldDB" id="A0ABD2WUJ4"/>
<dbReference type="Proteomes" id="UP001627154">
    <property type="component" value="Unassembled WGS sequence"/>
</dbReference>
<reference evidence="6 7" key="1">
    <citation type="journal article" date="2024" name="bioRxiv">
        <title>A reference genome for Trichogramma kaykai: A tiny desert-dwelling parasitoid wasp with competing sex-ratio distorters.</title>
        <authorList>
            <person name="Culotta J."/>
            <person name="Lindsey A.R."/>
        </authorList>
    </citation>
    <scope>NUCLEOTIDE SEQUENCE [LARGE SCALE GENOMIC DNA]</scope>
    <source>
        <strain evidence="6 7">KSX58</strain>
    </source>
</reference>
<feature type="compositionally biased region" description="Acidic residues" evidence="5">
    <location>
        <begin position="9"/>
        <end position="21"/>
    </location>
</feature>
<dbReference type="EMBL" id="JBJJXI010000074">
    <property type="protein sequence ID" value="KAL3396161.1"/>
    <property type="molecule type" value="Genomic_DNA"/>
</dbReference>
<comment type="caution">
    <text evidence="6">The sequence shown here is derived from an EMBL/GenBank/DDBJ whole genome shotgun (WGS) entry which is preliminary data.</text>
</comment>
<gene>
    <name evidence="6" type="ORF">TKK_010025</name>
</gene>
<accession>A0ABD2WUJ4</accession>
<dbReference type="InterPro" id="IPR036600">
    <property type="entry name" value="PAH_sf"/>
</dbReference>
<evidence type="ECO:0000256" key="5">
    <source>
        <dbReference type="SAM" id="MobiDB-lite"/>
    </source>
</evidence>
<sequence length="148" mass="16885">MSTSVMSSGDEEMVSGPDEETVTGSDEYVSSSNEEVMSQSSNFVQEFLCSRTSGMRVRVEDAQSYLDKVKYQFQSEPQVYYDFLKIMNEFKSGDMGTPEVIARIYHLFQEHLNLINDFTHFLPPGVGFEVHKNDQGCDVRVFYSMPVD</sequence>
<dbReference type="Gene3D" id="1.20.1160.11">
    <property type="entry name" value="Paired amphipathic helix"/>
    <property type="match status" value="1"/>
</dbReference>
<evidence type="ECO:0000256" key="1">
    <source>
        <dbReference type="ARBA" id="ARBA00004123"/>
    </source>
</evidence>
<dbReference type="GO" id="GO:0005634">
    <property type="term" value="C:nucleus"/>
    <property type="evidence" value="ECO:0007669"/>
    <property type="project" value="UniProtKB-SubCell"/>
</dbReference>
<evidence type="ECO:0000256" key="4">
    <source>
        <dbReference type="PROSITE-ProRule" id="PRU00810"/>
    </source>
</evidence>
<evidence type="ECO:0000256" key="2">
    <source>
        <dbReference type="ARBA" id="ARBA00022491"/>
    </source>
</evidence>